<gene>
    <name evidence="2" type="ORF">BJ508DRAFT_418439</name>
</gene>
<protein>
    <submittedName>
        <fullName evidence="2">Uncharacterized protein</fullName>
    </submittedName>
</protein>
<evidence type="ECO:0000313" key="2">
    <source>
        <dbReference type="EMBL" id="RPA74862.1"/>
    </source>
</evidence>
<feature type="compositionally biased region" description="Basic and acidic residues" evidence="1">
    <location>
        <begin position="120"/>
        <end position="159"/>
    </location>
</feature>
<feature type="region of interest" description="Disordered" evidence="1">
    <location>
        <begin position="91"/>
        <end position="159"/>
    </location>
</feature>
<dbReference type="AlphaFoldDB" id="A0A3N4HM11"/>
<dbReference type="EMBL" id="ML119779">
    <property type="protein sequence ID" value="RPA74862.1"/>
    <property type="molecule type" value="Genomic_DNA"/>
</dbReference>
<sequence>MLADPELDPELAAQIMEEGNKIIKEGQRRFGVLPDHNTDIFSHPGFFPMLAPGQGTPQQELEQLRNMLLMKQAWEARGHAIRLFEEATGCKVNSAGTNGCPQAETPSDGQNLQVGGSSQEEEKAQEEKAQEEKAQEEKAQEENAQEEKAHEEKVQEEKF</sequence>
<keyword evidence="3" id="KW-1185">Reference proteome</keyword>
<dbReference type="Proteomes" id="UP000275078">
    <property type="component" value="Unassembled WGS sequence"/>
</dbReference>
<evidence type="ECO:0000256" key="1">
    <source>
        <dbReference type="SAM" id="MobiDB-lite"/>
    </source>
</evidence>
<accession>A0A3N4HM11</accession>
<organism evidence="2 3">
    <name type="scientific">Ascobolus immersus RN42</name>
    <dbReference type="NCBI Taxonomy" id="1160509"/>
    <lineage>
        <taxon>Eukaryota</taxon>
        <taxon>Fungi</taxon>
        <taxon>Dikarya</taxon>
        <taxon>Ascomycota</taxon>
        <taxon>Pezizomycotina</taxon>
        <taxon>Pezizomycetes</taxon>
        <taxon>Pezizales</taxon>
        <taxon>Ascobolaceae</taxon>
        <taxon>Ascobolus</taxon>
    </lineage>
</organism>
<evidence type="ECO:0000313" key="3">
    <source>
        <dbReference type="Proteomes" id="UP000275078"/>
    </source>
</evidence>
<reference evidence="2 3" key="1">
    <citation type="journal article" date="2018" name="Nat. Ecol. Evol.">
        <title>Pezizomycetes genomes reveal the molecular basis of ectomycorrhizal truffle lifestyle.</title>
        <authorList>
            <person name="Murat C."/>
            <person name="Payen T."/>
            <person name="Noel B."/>
            <person name="Kuo A."/>
            <person name="Morin E."/>
            <person name="Chen J."/>
            <person name="Kohler A."/>
            <person name="Krizsan K."/>
            <person name="Balestrini R."/>
            <person name="Da Silva C."/>
            <person name="Montanini B."/>
            <person name="Hainaut M."/>
            <person name="Levati E."/>
            <person name="Barry K.W."/>
            <person name="Belfiori B."/>
            <person name="Cichocki N."/>
            <person name="Clum A."/>
            <person name="Dockter R.B."/>
            <person name="Fauchery L."/>
            <person name="Guy J."/>
            <person name="Iotti M."/>
            <person name="Le Tacon F."/>
            <person name="Lindquist E.A."/>
            <person name="Lipzen A."/>
            <person name="Malagnac F."/>
            <person name="Mello A."/>
            <person name="Molinier V."/>
            <person name="Miyauchi S."/>
            <person name="Poulain J."/>
            <person name="Riccioni C."/>
            <person name="Rubini A."/>
            <person name="Sitrit Y."/>
            <person name="Splivallo R."/>
            <person name="Traeger S."/>
            <person name="Wang M."/>
            <person name="Zifcakova L."/>
            <person name="Wipf D."/>
            <person name="Zambonelli A."/>
            <person name="Paolocci F."/>
            <person name="Nowrousian M."/>
            <person name="Ottonello S."/>
            <person name="Baldrian P."/>
            <person name="Spatafora J.W."/>
            <person name="Henrissat B."/>
            <person name="Nagy L.G."/>
            <person name="Aury J.M."/>
            <person name="Wincker P."/>
            <person name="Grigoriev I.V."/>
            <person name="Bonfante P."/>
            <person name="Martin F.M."/>
        </authorList>
    </citation>
    <scope>NUCLEOTIDE SEQUENCE [LARGE SCALE GENOMIC DNA]</scope>
    <source>
        <strain evidence="2 3">RN42</strain>
    </source>
</reference>
<feature type="compositionally biased region" description="Polar residues" evidence="1">
    <location>
        <begin position="94"/>
        <end position="118"/>
    </location>
</feature>
<name>A0A3N4HM11_ASCIM</name>
<proteinExistence type="predicted"/>